<dbReference type="AlphaFoldDB" id="A0AA86VTW1"/>
<reference evidence="2" key="1">
    <citation type="submission" date="2023-10" db="EMBL/GenBank/DDBJ databases">
        <authorList>
            <person name="Domelevo Entfellner J.-B."/>
        </authorList>
    </citation>
    <scope>NUCLEOTIDE SEQUENCE</scope>
</reference>
<sequence length="122" mass="14184">MSVIENSLRDLKAEGEWIESDSEEGTISRDMQRLRHWGHNEKQKNLLTKELQDNAPKNKGKIKKPKRKRKKNPRGRLSRPWINDARAVSSTLHRKIKFVVGYKLTMVLAKDYTQISEPSTTS</sequence>
<dbReference type="EMBL" id="OY731404">
    <property type="protein sequence ID" value="CAJ1969036.1"/>
    <property type="molecule type" value="Genomic_DNA"/>
</dbReference>
<feature type="compositionally biased region" description="Basic residues" evidence="1">
    <location>
        <begin position="58"/>
        <end position="77"/>
    </location>
</feature>
<dbReference type="Proteomes" id="UP001189624">
    <property type="component" value="Chromosome 7"/>
</dbReference>
<proteinExistence type="predicted"/>
<keyword evidence="3" id="KW-1185">Reference proteome</keyword>
<evidence type="ECO:0000256" key="1">
    <source>
        <dbReference type="SAM" id="MobiDB-lite"/>
    </source>
</evidence>
<evidence type="ECO:0000313" key="2">
    <source>
        <dbReference type="EMBL" id="CAJ1969036.1"/>
    </source>
</evidence>
<name>A0AA86VTW1_9FABA</name>
<accession>A0AA86VTW1</accession>
<organism evidence="2 3">
    <name type="scientific">Sphenostylis stenocarpa</name>
    <dbReference type="NCBI Taxonomy" id="92480"/>
    <lineage>
        <taxon>Eukaryota</taxon>
        <taxon>Viridiplantae</taxon>
        <taxon>Streptophyta</taxon>
        <taxon>Embryophyta</taxon>
        <taxon>Tracheophyta</taxon>
        <taxon>Spermatophyta</taxon>
        <taxon>Magnoliopsida</taxon>
        <taxon>eudicotyledons</taxon>
        <taxon>Gunneridae</taxon>
        <taxon>Pentapetalae</taxon>
        <taxon>rosids</taxon>
        <taxon>fabids</taxon>
        <taxon>Fabales</taxon>
        <taxon>Fabaceae</taxon>
        <taxon>Papilionoideae</taxon>
        <taxon>50 kb inversion clade</taxon>
        <taxon>NPAAA clade</taxon>
        <taxon>indigoferoid/millettioid clade</taxon>
        <taxon>Phaseoleae</taxon>
        <taxon>Sphenostylis</taxon>
    </lineage>
</organism>
<dbReference type="Gramene" id="rna-AYBTSS11_LOCUS22041">
    <property type="protein sequence ID" value="CAJ1969036.1"/>
    <property type="gene ID" value="gene-AYBTSS11_LOCUS22041"/>
</dbReference>
<protein>
    <submittedName>
        <fullName evidence="2">Uncharacterized protein</fullName>
    </submittedName>
</protein>
<gene>
    <name evidence="2" type="ORF">AYBTSS11_LOCUS22041</name>
</gene>
<evidence type="ECO:0000313" key="3">
    <source>
        <dbReference type="Proteomes" id="UP001189624"/>
    </source>
</evidence>
<feature type="region of interest" description="Disordered" evidence="1">
    <location>
        <begin position="39"/>
        <end position="82"/>
    </location>
</feature>